<feature type="transmembrane region" description="Helical" evidence="1">
    <location>
        <begin position="167"/>
        <end position="191"/>
    </location>
</feature>
<keyword evidence="1" id="KW-1133">Transmembrane helix</keyword>
<gene>
    <name evidence="2" type="ORF">G3I44_08295</name>
</gene>
<proteinExistence type="predicted"/>
<keyword evidence="1" id="KW-0472">Membrane</keyword>
<protein>
    <submittedName>
        <fullName evidence="2">Uncharacterized protein</fullName>
    </submittedName>
</protein>
<dbReference type="EMBL" id="CP048739">
    <property type="protein sequence ID" value="QIB74282.1"/>
    <property type="molecule type" value="Genomic_DNA"/>
</dbReference>
<evidence type="ECO:0000313" key="3">
    <source>
        <dbReference type="Proteomes" id="UP000465846"/>
    </source>
</evidence>
<evidence type="ECO:0000256" key="1">
    <source>
        <dbReference type="SAM" id="Phobius"/>
    </source>
</evidence>
<evidence type="ECO:0000313" key="2">
    <source>
        <dbReference type="EMBL" id="QIB74282.1"/>
    </source>
</evidence>
<name>A0A6C0UFQ1_9EURY</name>
<organism evidence="2 3">
    <name type="scientific">Halogeometricum borinquense</name>
    <dbReference type="NCBI Taxonomy" id="60847"/>
    <lineage>
        <taxon>Archaea</taxon>
        <taxon>Methanobacteriati</taxon>
        <taxon>Methanobacteriota</taxon>
        <taxon>Stenosarchaea group</taxon>
        <taxon>Halobacteria</taxon>
        <taxon>Halobacteriales</taxon>
        <taxon>Haloferacaceae</taxon>
        <taxon>Halogeometricum</taxon>
    </lineage>
</organism>
<dbReference type="Proteomes" id="UP000465846">
    <property type="component" value="Chromosome"/>
</dbReference>
<dbReference type="AlphaFoldDB" id="A0A6C0UFQ1"/>
<feature type="transmembrane region" description="Helical" evidence="1">
    <location>
        <begin position="237"/>
        <end position="257"/>
    </location>
</feature>
<reference evidence="2 3" key="1">
    <citation type="submission" date="2020-02" db="EMBL/GenBank/DDBJ databases">
        <title>Whole genome sequence of Halogeometricum borinquense strain wsp4.</title>
        <authorList>
            <person name="Verma D.K."/>
            <person name="Gopal K."/>
            <person name="Prasad E.S."/>
        </authorList>
    </citation>
    <scope>NUCLEOTIDE SEQUENCE [LARGE SCALE GENOMIC DNA]</scope>
    <source>
        <strain evidence="3">wsp4</strain>
    </source>
</reference>
<dbReference type="GeneID" id="44079394"/>
<keyword evidence="1" id="KW-0812">Transmembrane</keyword>
<accession>A0A6C0UFQ1</accession>
<sequence>MEVQTESDGFGDLRIREEEALKKAFGEDYEDEIKKERYHATRAVEQARGKVTLNPHDAQQIGAFDELPDKFKLHRFDEQLVQYIAHGEDLHMSEEGNLFISDITEYVPAKYIDTDASGPIIGELQKGVKDGSWLTQRGRLFIKRLKKSDDKLIGGTFDIETSEDSGWYHYLVFGGVTAFIGAIFFAGIIPLMPPLISGLFRVLWAVGFLGGLIPVPVGLYLDTKYAQQHVDSWNPSTAGYLIGMTFLPFILLPWYALQRYRHIGF</sequence>
<dbReference type="RefSeq" id="WP_163486218.1">
    <property type="nucleotide sequence ID" value="NZ_CP048739.1"/>
</dbReference>
<feature type="transmembrane region" description="Helical" evidence="1">
    <location>
        <begin position="198"/>
        <end position="217"/>
    </location>
</feature>